<reference evidence="2" key="2">
    <citation type="submission" date="2010-07" db="EMBL/GenBank/DDBJ databases">
        <authorList>
            <consortium name="The Broad Institute Genome Sequencing Platform"/>
            <consortium name="Broad Institute Genome Sequencing Center for Infectious Disease"/>
            <person name="Ma L.-J."/>
            <person name="Dead R."/>
            <person name="Young S."/>
            <person name="Zeng Q."/>
            <person name="Koehrsen M."/>
            <person name="Alvarado L."/>
            <person name="Berlin A."/>
            <person name="Chapman S.B."/>
            <person name="Chen Z."/>
            <person name="Freedman E."/>
            <person name="Gellesch M."/>
            <person name="Goldberg J."/>
            <person name="Griggs A."/>
            <person name="Gujja S."/>
            <person name="Heilman E.R."/>
            <person name="Heiman D."/>
            <person name="Hepburn T."/>
            <person name="Howarth C."/>
            <person name="Jen D."/>
            <person name="Larson L."/>
            <person name="Mehta T."/>
            <person name="Neiman D."/>
            <person name="Pearson M."/>
            <person name="Roberts A."/>
            <person name="Saif S."/>
            <person name="Shea T."/>
            <person name="Shenoy N."/>
            <person name="Sisk P."/>
            <person name="Stolte C."/>
            <person name="Sykes S."/>
            <person name="Walk T."/>
            <person name="White J."/>
            <person name="Yandava C."/>
            <person name="Haas B."/>
            <person name="Nusbaum C."/>
            <person name="Birren B."/>
        </authorList>
    </citation>
    <scope>NUCLEOTIDE SEQUENCE</scope>
    <source>
        <strain evidence="2">R3-111a-1</strain>
    </source>
</reference>
<name>J3PC78_GAET3</name>
<feature type="compositionally biased region" description="Low complexity" evidence="1">
    <location>
        <begin position="127"/>
        <end position="143"/>
    </location>
</feature>
<feature type="compositionally biased region" description="Pro residues" evidence="1">
    <location>
        <begin position="1"/>
        <end position="12"/>
    </location>
</feature>
<keyword evidence="4" id="KW-1185">Reference proteome</keyword>
<accession>J3PC78</accession>
<evidence type="ECO:0000313" key="2">
    <source>
        <dbReference type="EMBL" id="EJT71848.1"/>
    </source>
</evidence>
<dbReference type="VEuPathDB" id="FungiDB:GGTG_11101"/>
<proteinExistence type="predicted"/>
<reference evidence="2" key="3">
    <citation type="submission" date="2010-09" db="EMBL/GenBank/DDBJ databases">
        <title>Annotation of Gaeumannomyces graminis var. tritici R3-111a-1.</title>
        <authorList>
            <consortium name="The Broad Institute Genome Sequencing Platform"/>
            <person name="Ma L.-J."/>
            <person name="Dead R."/>
            <person name="Young S.K."/>
            <person name="Zeng Q."/>
            <person name="Gargeya S."/>
            <person name="Fitzgerald M."/>
            <person name="Haas B."/>
            <person name="Abouelleil A."/>
            <person name="Alvarado L."/>
            <person name="Arachchi H.M."/>
            <person name="Berlin A."/>
            <person name="Brown A."/>
            <person name="Chapman S.B."/>
            <person name="Chen Z."/>
            <person name="Dunbar C."/>
            <person name="Freedman E."/>
            <person name="Gearin G."/>
            <person name="Gellesch M."/>
            <person name="Goldberg J."/>
            <person name="Griggs A."/>
            <person name="Gujja S."/>
            <person name="Heiman D."/>
            <person name="Howarth C."/>
            <person name="Larson L."/>
            <person name="Lui A."/>
            <person name="MacDonald P.J.P."/>
            <person name="Mehta T."/>
            <person name="Montmayeur A."/>
            <person name="Murphy C."/>
            <person name="Neiman D."/>
            <person name="Pearson M."/>
            <person name="Priest M."/>
            <person name="Roberts A."/>
            <person name="Saif S."/>
            <person name="Shea T."/>
            <person name="Shenoy N."/>
            <person name="Sisk P."/>
            <person name="Stolte C."/>
            <person name="Sykes S."/>
            <person name="Yandava C."/>
            <person name="Wortman J."/>
            <person name="Nusbaum C."/>
            <person name="Birren B."/>
        </authorList>
    </citation>
    <scope>NUCLEOTIDE SEQUENCE</scope>
    <source>
        <strain evidence="2">R3-111a-1</strain>
    </source>
</reference>
<feature type="region of interest" description="Disordered" evidence="1">
    <location>
        <begin position="121"/>
        <end position="143"/>
    </location>
</feature>
<dbReference type="Proteomes" id="UP000006039">
    <property type="component" value="Unassembled WGS sequence"/>
</dbReference>
<feature type="region of interest" description="Disordered" evidence="1">
    <location>
        <begin position="1"/>
        <end position="20"/>
    </location>
</feature>
<evidence type="ECO:0000256" key="1">
    <source>
        <dbReference type="SAM" id="MobiDB-lite"/>
    </source>
</evidence>
<organism evidence="2">
    <name type="scientific">Gaeumannomyces tritici (strain R3-111a-1)</name>
    <name type="common">Wheat and barley take-all root rot fungus</name>
    <name type="synonym">Gaeumannomyces graminis var. tritici</name>
    <dbReference type="NCBI Taxonomy" id="644352"/>
    <lineage>
        <taxon>Eukaryota</taxon>
        <taxon>Fungi</taxon>
        <taxon>Dikarya</taxon>
        <taxon>Ascomycota</taxon>
        <taxon>Pezizomycotina</taxon>
        <taxon>Sordariomycetes</taxon>
        <taxon>Sordariomycetidae</taxon>
        <taxon>Magnaporthales</taxon>
        <taxon>Magnaporthaceae</taxon>
        <taxon>Gaeumannomyces</taxon>
    </lineage>
</organism>
<reference evidence="3" key="5">
    <citation type="submission" date="2018-04" db="UniProtKB">
        <authorList>
            <consortium name="EnsemblFungi"/>
        </authorList>
    </citation>
    <scope>IDENTIFICATION</scope>
    <source>
        <strain evidence="3">R3-111a-1</strain>
    </source>
</reference>
<dbReference type="AlphaFoldDB" id="J3PC78"/>
<dbReference type="EnsemblFungi" id="EJT71848">
    <property type="protein sequence ID" value="EJT71848"/>
    <property type="gene ID" value="GGTG_11101"/>
</dbReference>
<dbReference type="GeneID" id="20351559"/>
<protein>
    <submittedName>
        <fullName evidence="2 3">Uncharacterized protein</fullName>
    </submittedName>
</protein>
<evidence type="ECO:0000313" key="3">
    <source>
        <dbReference type="EnsemblFungi" id="EJT71848"/>
    </source>
</evidence>
<gene>
    <name evidence="3" type="primary">20351559</name>
    <name evidence="2" type="ORF">GGTG_11101</name>
</gene>
<sequence>MQHARPTPPDLAPPDNHMRSGAAAQTVEACGSVFLWLCGDECGSSLPPGWRAHADANPPAEGMGMVDELRNWEPQQKHRPARETFARAAPFRLLARSAALVQTTMLGAGAPLPSSLLNLANVERPRATSPAPRTPASAVSDTS</sequence>
<reference evidence="3" key="4">
    <citation type="journal article" date="2015" name="G3 (Bethesda)">
        <title>Genome sequences of three phytopathogenic species of the Magnaporthaceae family of fungi.</title>
        <authorList>
            <person name="Okagaki L.H."/>
            <person name="Nunes C.C."/>
            <person name="Sailsbery J."/>
            <person name="Clay B."/>
            <person name="Brown D."/>
            <person name="John T."/>
            <person name="Oh Y."/>
            <person name="Young N."/>
            <person name="Fitzgerald M."/>
            <person name="Haas B.J."/>
            <person name="Zeng Q."/>
            <person name="Young S."/>
            <person name="Adiconis X."/>
            <person name="Fan L."/>
            <person name="Levin J.Z."/>
            <person name="Mitchell T.K."/>
            <person name="Okubara P.A."/>
            <person name="Farman M.L."/>
            <person name="Kohn L.M."/>
            <person name="Birren B."/>
            <person name="Ma L.-J."/>
            <person name="Dean R.A."/>
        </authorList>
    </citation>
    <scope>NUCLEOTIDE SEQUENCE</scope>
    <source>
        <strain evidence="3">R3-111a-1</strain>
    </source>
</reference>
<dbReference type="HOGENOM" id="CLU_1806294_0_0_1"/>
<dbReference type="EMBL" id="GL385400">
    <property type="protein sequence ID" value="EJT71848.1"/>
    <property type="molecule type" value="Genomic_DNA"/>
</dbReference>
<reference evidence="4" key="1">
    <citation type="submission" date="2010-07" db="EMBL/GenBank/DDBJ databases">
        <title>The genome sequence of Gaeumannomyces graminis var. tritici strain R3-111a-1.</title>
        <authorList>
            <consortium name="The Broad Institute Genome Sequencing Platform"/>
            <person name="Ma L.-J."/>
            <person name="Dead R."/>
            <person name="Young S."/>
            <person name="Zeng Q."/>
            <person name="Koehrsen M."/>
            <person name="Alvarado L."/>
            <person name="Berlin A."/>
            <person name="Chapman S.B."/>
            <person name="Chen Z."/>
            <person name="Freedman E."/>
            <person name="Gellesch M."/>
            <person name="Goldberg J."/>
            <person name="Griggs A."/>
            <person name="Gujja S."/>
            <person name="Heilman E.R."/>
            <person name="Heiman D."/>
            <person name="Hepburn T."/>
            <person name="Howarth C."/>
            <person name="Jen D."/>
            <person name="Larson L."/>
            <person name="Mehta T."/>
            <person name="Neiman D."/>
            <person name="Pearson M."/>
            <person name="Roberts A."/>
            <person name="Saif S."/>
            <person name="Shea T."/>
            <person name="Shenoy N."/>
            <person name="Sisk P."/>
            <person name="Stolte C."/>
            <person name="Sykes S."/>
            <person name="Walk T."/>
            <person name="White J."/>
            <person name="Yandava C."/>
            <person name="Haas B."/>
            <person name="Nusbaum C."/>
            <person name="Birren B."/>
        </authorList>
    </citation>
    <scope>NUCLEOTIDE SEQUENCE [LARGE SCALE GENOMIC DNA]</scope>
    <source>
        <strain evidence="4">R3-111a-1</strain>
    </source>
</reference>
<evidence type="ECO:0000313" key="4">
    <source>
        <dbReference type="Proteomes" id="UP000006039"/>
    </source>
</evidence>
<dbReference type="RefSeq" id="XP_009227245.1">
    <property type="nucleotide sequence ID" value="XM_009228981.1"/>
</dbReference>